<comment type="pathway">
    <text evidence="3">Amino-acid biosynthesis; L-methionine biosynthesis via de novo pathway.</text>
</comment>
<evidence type="ECO:0000313" key="6">
    <source>
        <dbReference type="EMBL" id="PRT54599.1"/>
    </source>
</evidence>
<proteinExistence type="inferred from homology"/>
<evidence type="ECO:0000256" key="2">
    <source>
        <dbReference type="ARBA" id="ARBA00022898"/>
    </source>
</evidence>
<dbReference type="OrthoDB" id="10047078at2759"/>
<dbReference type="GO" id="GO:0030170">
    <property type="term" value="F:pyridoxal phosphate binding"/>
    <property type="evidence" value="ECO:0007669"/>
    <property type="project" value="InterPro"/>
</dbReference>
<comment type="similarity">
    <text evidence="4">Belongs to the trans-sulfuration enzymes family. MET7 subfamily.</text>
</comment>
<gene>
    <name evidence="6" type="ORF">B9G98_02219</name>
</gene>
<evidence type="ECO:0000256" key="1">
    <source>
        <dbReference type="ARBA" id="ARBA00001933"/>
    </source>
</evidence>
<dbReference type="Gene3D" id="3.40.640.10">
    <property type="entry name" value="Type I PLP-dependent aspartate aminotransferase-like (Major domain)"/>
    <property type="match status" value="1"/>
</dbReference>
<dbReference type="InterPro" id="IPR000277">
    <property type="entry name" value="Cys/Met-Metab_PyrdxlP-dep_enz"/>
</dbReference>
<comment type="cofactor">
    <cofactor evidence="1 5">
        <name>pyridoxal 5'-phosphate</name>
        <dbReference type="ChEBI" id="CHEBI:597326"/>
    </cofactor>
</comment>
<dbReference type="GO" id="GO:0003962">
    <property type="term" value="F:cystathionine gamma-synthase activity"/>
    <property type="evidence" value="ECO:0007669"/>
    <property type="project" value="TreeGrafter"/>
</dbReference>
<reference evidence="6 7" key="1">
    <citation type="submission" date="2017-04" db="EMBL/GenBank/DDBJ databases">
        <title>Genome sequencing of [Candida] sorbophila.</title>
        <authorList>
            <person name="Ahn J.O."/>
        </authorList>
    </citation>
    <scope>NUCLEOTIDE SEQUENCE [LARGE SCALE GENOMIC DNA]</scope>
    <source>
        <strain evidence="6 7">DS02</strain>
    </source>
</reference>
<comment type="caution">
    <text evidence="6">The sequence shown here is derived from an EMBL/GenBank/DDBJ whole genome shotgun (WGS) entry which is preliminary data.</text>
</comment>
<keyword evidence="2 5" id="KW-0663">Pyridoxal phosphate</keyword>
<keyword evidence="7" id="KW-1185">Reference proteome</keyword>
<dbReference type="PANTHER" id="PTHR42699:SF1">
    <property type="entry name" value="CYSTATHIONINE GAMMA-SYNTHASE-RELATED"/>
    <property type="match status" value="1"/>
</dbReference>
<organism evidence="6 7">
    <name type="scientific">Wickerhamiella sorbophila</name>
    <dbReference type="NCBI Taxonomy" id="45607"/>
    <lineage>
        <taxon>Eukaryota</taxon>
        <taxon>Fungi</taxon>
        <taxon>Dikarya</taxon>
        <taxon>Ascomycota</taxon>
        <taxon>Saccharomycotina</taxon>
        <taxon>Dipodascomycetes</taxon>
        <taxon>Dipodascales</taxon>
        <taxon>Trichomonascaceae</taxon>
        <taxon>Wickerhamiella</taxon>
    </lineage>
</organism>
<dbReference type="EMBL" id="NDIQ01000021">
    <property type="protein sequence ID" value="PRT54599.1"/>
    <property type="molecule type" value="Genomic_DNA"/>
</dbReference>
<dbReference type="STRING" id="45607.A0A2T0FI28"/>
<dbReference type="RefSeq" id="XP_024664544.1">
    <property type="nucleotide sequence ID" value="XM_024808776.1"/>
</dbReference>
<dbReference type="Proteomes" id="UP000238350">
    <property type="component" value="Unassembled WGS sequence"/>
</dbReference>
<dbReference type="InterPro" id="IPR015422">
    <property type="entry name" value="PyrdxlP-dep_Trfase_small"/>
</dbReference>
<dbReference type="PANTHER" id="PTHR42699">
    <property type="match status" value="1"/>
</dbReference>
<dbReference type="Pfam" id="PF01053">
    <property type="entry name" value="Cys_Met_Meta_PP"/>
    <property type="match status" value="1"/>
</dbReference>
<dbReference type="InterPro" id="IPR015424">
    <property type="entry name" value="PyrdxlP-dep_Trfase"/>
</dbReference>
<dbReference type="GO" id="GO:0019346">
    <property type="term" value="P:transsulfuration"/>
    <property type="evidence" value="ECO:0007669"/>
    <property type="project" value="InterPro"/>
</dbReference>
<evidence type="ECO:0000256" key="5">
    <source>
        <dbReference type="RuleBase" id="RU362118"/>
    </source>
</evidence>
<dbReference type="FunFam" id="3.90.1150.10:FF:000063">
    <property type="entry name" value="Probable cystathionine gamma-synthase"/>
    <property type="match status" value="1"/>
</dbReference>
<dbReference type="InterPro" id="IPR015421">
    <property type="entry name" value="PyrdxlP-dep_Trfase_major"/>
</dbReference>
<protein>
    <submittedName>
        <fullName evidence="6">Putative cystathionine gamma-synthase</fullName>
    </submittedName>
</protein>
<accession>A0A2T0FI28</accession>
<dbReference type="AlphaFoldDB" id="A0A2T0FI28"/>
<dbReference type="SUPFAM" id="SSF53383">
    <property type="entry name" value="PLP-dependent transferases"/>
    <property type="match status" value="1"/>
</dbReference>
<name>A0A2T0FI28_9ASCO</name>
<evidence type="ECO:0000256" key="3">
    <source>
        <dbReference type="ARBA" id="ARBA00034478"/>
    </source>
</evidence>
<dbReference type="GeneID" id="36515967"/>
<sequence length="538" mass="60265">MGFGFSPPTEVGETIPANTEHAVSVTLPTWAANVAYEEGEAWVADKMTSGYPRFCIHFKIRELERWLEENYGRENESAMVFPSNGAAQRCREFIKRRQDTMAHPQIRVLQLATPKSAENGSAQAHVAVVFFPKELFPVAKQYWQHTGEGVSSRLAEYFLEQYTTANDAKDQSTYVEERFGRNLDVSRTEEAKGALRSRIAGHLCQHVDNVCADQIYLYPTGMTAINSAHRLSMAFNESDKNGLRSVCFGFPYTDTLKTLEKWGPGAIFYPRGTEQELNELESLLKSGTRIAALFCEFPSNPLLKSPNIVRISKMAKDHDFLVIVDDTVGNMSNISVLPWVDMTVSSLTKIFSGDCNVMAGALVLNHNGRHYTELKRIISAQFEDLFFALDALYLERNSRDFAQRSHRTNANAEAVVDLLRSRTDLVKEVYYPKGSDTQANYDQVKVSDGGYGGLLSVVFKNPEHASTFFDAINIAKGPSLGTNFTLACPYTIIAHFLELDFVESCGVDRNLVRISIGLEETKDLLERFERGLKACENS</sequence>
<evidence type="ECO:0000256" key="4">
    <source>
        <dbReference type="ARBA" id="ARBA00061376"/>
    </source>
</evidence>
<dbReference type="InterPro" id="IPR051750">
    <property type="entry name" value="Trans-sulfuration_enzymes"/>
</dbReference>
<evidence type="ECO:0000313" key="7">
    <source>
        <dbReference type="Proteomes" id="UP000238350"/>
    </source>
</evidence>
<dbReference type="Gene3D" id="3.90.1150.10">
    <property type="entry name" value="Aspartate Aminotransferase, domain 1"/>
    <property type="match status" value="1"/>
</dbReference>